<proteinExistence type="predicted"/>
<evidence type="ECO:0000313" key="2">
    <source>
        <dbReference type="Proteomes" id="UP001283361"/>
    </source>
</evidence>
<gene>
    <name evidence="1" type="ORF">RRG08_001182</name>
</gene>
<keyword evidence="2" id="KW-1185">Reference proteome</keyword>
<sequence>MLCALQVLIAKIDDISTTNNTGEGYIVCIDYSKAFDDVSHCKLFKILPEMGFPPPFDLVVLSNPGTGNGRTVPRWSSLSAATRYRFAGSSKGTVTSIKIVAPPSVTVMPGMLRPSSRLLWTAYSQVCLGTASIPRSQIMSVSIV</sequence>
<protein>
    <recommendedName>
        <fullName evidence="3">Reverse transcriptase domain-containing protein</fullName>
    </recommendedName>
</protein>
<accession>A0AAE1AEZ2</accession>
<evidence type="ECO:0000313" key="1">
    <source>
        <dbReference type="EMBL" id="KAK3786006.1"/>
    </source>
</evidence>
<comment type="caution">
    <text evidence="1">The sequence shown here is derived from an EMBL/GenBank/DDBJ whole genome shotgun (WGS) entry which is preliminary data.</text>
</comment>
<organism evidence="1 2">
    <name type="scientific">Elysia crispata</name>
    <name type="common">lettuce slug</name>
    <dbReference type="NCBI Taxonomy" id="231223"/>
    <lineage>
        <taxon>Eukaryota</taxon>
        <taxon>Metazoa</taxon>
        <taxon>Spiralia</taxon>
        <taxon>Lophotrochozoa</taxon>
        <taxon>Mollusca</taxon>
        <taxon>Gastropoda</taxon>
        <taxon>Heterobranchia</taxon>
        <taxon>Euthyneura</taxon>
        <taxon>Panpulmonata</taxon>
        <taxon>Sacoglossa</taxon>
        <taxon>Placobranchoidea</taxon>
        <taxon>Plakobranchidae</taxon>
        <taxon>Elysia</taxon>
    </lineage>
</organism>
<dbReference type="EMBL" id="JAWDGP010002022">
    <property type="protein sequence ID" value="KAK3786006.1"/>
    <property type="molecule type" value="Genomic_DNA"/>
</dbReference>
<dbReference type="AlphaFoldDB" id="A0AAE1AEZ2"/>
<evidence type="ECO:0008006" key="3">
    <source>
        <dbReference type="Google" id="ProtNLM"/>
    </source>
</evidence>
<dbReference type="Proteomes" id="UP001283361">
    <property type="component" value="Unassembled WGS sequence"/>
</dbReference>
<reference evidence="1" key="1">
    <citation type="journal article" date="2023" name="G3 (Bethesda)">
        <title>A reference genome for the long-term kleptoplast-retaining sea slug Elysia crispata morphotype clarki.</title>
        <authorList>
            <person name="Eastman K.E."/>
            <person name="Pendleton A.L."/>
            <person name="Shaikh M.A."/>
            <person name="Suttiyut T."/>
            <person name="Ogas R."/>
            <person name="Tomko P."/>
            <person name="Gavelis G."/>
            <person name="Widhalm J.R."/>
            <person name="Wisecaver J.H."/>
        </authorList>
    </citation>
    <scope>NUCLEOTIDE SEQUENCE</scope>
    <source>
        <strain evidence="1">ECLA1</strain>
    </source>
</reference>
<name>A0AAE1AEZ2_9GAST</name>